<dbReference type="GO" id="GO:0005886">
    <property type="term" value="C:plasma membrane"/>
    <property type="evidence" value="ECO:0007669"/>
    <property type="project" value="UniProtKB-SubCell"/>
</dbReference>
<evidence type="ECO:0000313" key="8">
    <source>
        <dbReference type="EMBL" id="OPL33608.1"/>
    </source>
</evidence>
<evidence type="ECO:0000256" key="2">
    <source>
        <dbReference type="ARBA" id="ARBA00022448"/>
    </source>
</evidence>
<keyword evidence="6" id="KW-0739">Sodium transport</keyword>
<accession>A0A3L5TUH8</accession>
<sequence length="102" mass="11215">LIFSFSFVVTDFPFWASVLCISAASVVYTAIGTIDSGGPREVVDIAVSSGRLNLFNFDPDPTVRHTFWGLVIGSIIRLIDMTFRQATVQRICAVEKQSDANK</sequence>
<comment type="caution">
    <text evidence="8">The sequence shown here is derived from an EMBL/GenBank/DDBJ whole genome shotgun (WGS) entry which is preliminary data.</text>
</comment>
<proteinExistence type="predicted"/>
<keyword evidence="2" id="KW-0813">Transport</keyword>
<keyword evidence="5" id="KW-0406">Ion transport</keyword>
<organism evidence="8 9">
    <name type="scientific">Mytilus galloprovincialis</name>
    <name type="common">Mediterranean mussel</name>
    <dbReference type="NCBI Taxonomy" id="29158"/>
    <lineage>
        <taxon>Eukaryota</taxon>
        <taxon>Metazoa</taxon>
        <taxon>Spiralia</taxon>
        <taxon>Lophotrochozoa</taxon>
        <taxon>Mollusca</taxon>
        <taxon>Bivalvia</taxon>
        <taxon>Autobranchia</taxon>
        <taxon>Pteriomorphia</taxon>
        <taxon>Mytilida</taxon>
        <taxon>Mytiloidea</taxon>
        <taxon>Mytilidae</taxon>
        <taxon>Mytilinae</taxon>
        <taxon>Mytilus</taxon>
    </lineage>
</organism>
<dbReference type="GO" id="GO:0006814">
    <property type="term" value="P:sodium ion transport"/>
    <property type="evidence" value="ECO:0007669"/>
    <property type="project" value="UniProtKB-KW"/>
</dbReference>
<evidence type="ECO:0000313" key="9">
    <source>
        <dbReference type="Proteomes" id="UP000266721"/>
    </source>
</evidence>
<feature type="transmembrane region" description="Helical" evidence="7">
    <location>
        <begin position="12"/>
        <end position="31"/>
    </location>
</feature>
<gene>
    <name evidence="8" type="ORF">AM593_08553</name>
</gene>
<keyword evidence="7" id="KW-1133">Transmembrane helix</keyword>
<dbReference type="PANTHER" id="PTHR42985:SF40">
    <property type="entry name" value="LD47995P-RELATED"/>
    <property type="match status" value="1"/>
</dbReference>
<keyword evidence="7" id="KW-0812">Transmembrane</keyword>
<dbReference type="InterPro" id="IPR038377">
    <property type="entry name" value="Na/Glc_symporter_sf"/>
</dbReference>
<keyword evidence="3" id="KW-1003">Cell membrane</keyword>
<reference evidence="8 9" key="1">
    <citation type="journal article" date="2016" name="PLoS ONE">
        <title>A First Insight into the Genome of the Filter-Feeder Mussel Mytilus galloprovincialis.</title>
        <authorList>
            <person name="Murgarella M."/>
            <person name="Puiu D."/>
            <person name="Novoa B."/>
            <person name="Figueras A."/>
            <person name="Posada D."/>
            <person name="Canchaya C."/>
        </authorList>
    </citation>
    <scope>NUCLEOTIDE SEQUENCE [LARGE SCALE GENOMIC DNA]</scope>
    <source>
        <tissue evidence="8">Muscle</tissue>
    </source>
</reference>
<evidence type="ECO:0000256" key="5">
    <source>
        <dbReference type="ARBA" id="ARBA00023065"/>
    </source>
</evidence>
<keyword evidence="7" id="KW-0472">Membrane</keyword>
<comment type="subcellular location">
    <subcellularLocation>
        <location evidence="1">Cell membrane</location>
        <topology evidence="1">Multi-pass membrane protein</topology>
    </subcellularLocation>
</comment>
<evidence type="ECO:0000256" key="7">
    <source>
        <dbReference type="SAM" id="Phobius"/>
    </source>
</evidence>
<dbReference type="PANTHER" id="PTHR42985">
    <property type="entry name" value="SODIUM-COUPLED MONOCARBOXYLATE TRANSPORTER"/>
    <property type="match status" value="1"/>
</dbReference>
<dbReference type="Proteomes" id="UP000266721">
    <property type="component" value="Unassembled WGS sequence"/>
</dbReference>
<dbReference type="Gene3D" id="1.20.1730.10">
    <property type="entry name" value="Sodium/glucose cotransporter"/>
    <property type="match status" value="1"/>
</dbReference>
<feature type="non-terminal residue" evidence="8">
    <location>
        <position position="1"/>
    </location>
</feature>
<evidence type="ECO:0000256" key="1">
    <source>
        <dbReference type="ARBA" id="ARBA00004651"/>
    </source>
</evidence>
<dbReference type="GO" id="GO:0015293">
    <property type="term" value="F:symporter activity"/>
    <property type="evidence" value="ECO:0007669"/>
    <property type="project" value="TreeGrafter"/>
</dbReference>
<evidence type="ECO:0000256" key="6">
    <source>
        <dbReference type="ARBA" id="ARBA00023201"/>
    </source>
</evidence>
<dbReference type="EMBL" id="KV582194">
    <property type="protein sequence ID" value="OPL33608.1"/>
    <property type="molecule type" value="Genomic_DNA"/>
</dbReference>
<keyword evidence="4" id="KW-0915">Sodium</keyword>
<protein>
    <submittedName>
        <fullName evidence="8">Sodium cotransporter iodide</fullName>
    </submittedName>
</protein>
<name>A0A3L5TUH8_MYTGA</name>
<feature type="non-terminal residue" evidence="8">
    <location>
        <position position="102"/>
    </location>
</feature>
<evidence type="ECO:0000256" key="4">
    <source>
        <dbReference type="ARBA" id="ARBA00023053"/>
    </source>
</evidence>
<evidence type="ECO:0000256" key="3">
    <source>
        <dbReference type="ARBA" id="ARBA00022475"/>
    </source>
</evidence>
<keyword evidence="9" id="KW-1185">Reference proteome</keyword>
<dbReference type="InterPro" id="IPR051163">
    <property type="entry name" value="Sodium:Solute_Symporter_SSF"/>
</dbReference>
<dbReference type="AlphaFoldDB" id="A0A3L5TUH8"/>